<proteinExistence type="predicted"/>
<dbReference type="STRING" id="266265.Bxe_B1284"/>
<reference evidence="1 2" key="1">
    <citation type="journal article" date="2006" name="Proc. Natl. Acad. Sci. U.S.A.">
        <title>Burkholderia xenovorans LB400 harbors a multi-replicon, 9.73-Mbp genome shaped for versatility.</title>
        <authorList>
            <person name="Chain P.S."/>
            <person name="Denef V.J."/>
            <person name="Konstantinidis K.T."/>
            <person name="Vergez L.M."/>
            <person name="Agullo L."/>
            <person name="Reyes V.L."/>
            <person name="Hauser L."/>
            <person name="Cordova M."/>
            <person name="Gomez L."/>
            <person name="Gonzalez M."/>
            <person name="Land M."/>
            <person name="Lao V."/>
            <person name="Larimer F."/>
            <person name="LiPuma J.J."/>
            <person name="Mahenthiralingam E."/>
            <person name="Malfatti S.A."/>
            <person name="Marx C.J."/>
            <person name="Parnell J.J."/>
            <person name="Ramette A."/>
            <person name="Richardson P."/>
            <person name="Seeger M."/>
            <person name="Smith D."/>
            <person name="Spilker T."/>
            <person name="Sul W.J."/>
            <person name="Tsoi T.V."/>
            <person name="Ulrich L.E."/>
            <person name="Zhulin I.B."/>
            <person name="Tiedje J.M."/>
        </authorList>
    </citation>
    <scope>NUCLEOTIDE SEQUENCE [LARGE SCALE GENOMIC DNA]</scope>
    <source>
        <strain evidence="1 2">LB400</strain>
    </source>
</reference>
<evidence type="ECO:0000313" key="2">
    <source>
        <dbReference type="Proteomes" id="UP000001817"/>
    </source>
</evidence>
<protein>
    <submittedName>
        <fullName evidence="1">Uncharacterized protein</fullName>
    </submittedName>
</protein>
<dbReference type="KEGG" id="bxe:Bxe_B1284"/>
<accession>Q13ML4</accession>
<dbReference type="EMBL" id="CP000271">
    <property type="protein sequence ID" value="ABE34675.1"/>
    <property type="molecule type" value="Genomic_DNA"/>
</dbReference>
<sequence>MFMNRHAPFPSSMRGDKDGAYCEVMIDGGDASRFLIIRPIEYMRERDRDLIGRGIFEIKDLYPEVERLGHIPCEEVVWLYKLEVFVVEKIFHGNSELFFENTMNFDYFVFDDYGCLLRFCEEKYGVKESDFSKSWETGYPQS</sequence>
<name>Q13ML4_PARXL</name>
<organism evidence="1 2">
    <name type="scientific">Paraburkholderia xenovorans (strain LB400)</name>
    <dbReference type="NCBI Taxonomy" id="266265"/>
    <lineage>
        <taxon>Bacteria</taxon>
        <taxon>Pseudomonadati</taxon>
        <taxon>Pseudomonadota</taxon>
        <taxon>Betaproteobacteria</taxon>
        <taxon>Burkholderiales</taxon>
        <taxon>Burkholderiaceae</taxon>
        <taxon>Paraburkholderia</taxon>
    </lineage>
</organism>
<gene>
    <name evidence="1" type="ORF">Bxe_B1284</name>
</gene>
<dbReference type="AlphaFoldDB" id="Q13ML4"/>
<evidence type="ECO:0000313" key="1">
    <source>
        <dbReference type="EMBL" id="ABE34675.1"/>
    </source>
</evidence>
<dbReference type="Proteomes" id="UP000001817">
    <property type="component" value="Chromosome 2"/>
</dbReference>
<keyword evidence="2" id="KW-1185">Reference proteome</keyword>
<dbReference type="eggNOG" id="ENOG5030X27">
    <property type="taxonomic scope" value="Bacteria"/>
</dbReference>